<keyword evidence="1" id="KW-0472">Membrane</keyword>
<proteinExistence type="predicted"/>
<dbReference type="EMBL" id="BMMX01000001">
    <property type="protein sequence ID" value="GGK72085.1"/>
    <property type="molecule type" value="Genomic_DNA"/>
</dbReference>
<reference evidence="2" key="2">
    <citation type="submission" date="2020-09" db="EMBL/GenBank/DDBJ databases">
        <authorList>
            <person name="Sun Q."/>
            <person name="Zhou Y."/>
        </authorList>
    </citation>
    <scope>NUCLEOTIDE SEQUENCE</scope>
    <source>
        <strain evidence="2">CGMCC 4.7299</strain>
    </source>
</reference>
<dbReference type="Proteomes" id="UP000656042">
    <property type="component" value="Unassembled WGS sequence"/>
</dbReference>
<accession>A0A8J3FKA9</accession>
<feature type="transmembrane region" description="Helical" evidence="1">
    <location>
        <begin position="55"/>
        <end position="76"/>
    </location>
</feature>
<evidence type="ECO:0000256" key="1">
    <source>
        <dbReference type="SAM" id="Phobius"/>
    </source>
</evidence>
<sequence length="84" mass="9077">MADDDEAKIRADAAARRARGVARVSRRDEVTGRLYPKVEQARPVFVDDSGRRGRWLTLLSVGVAVIGLALVAAVWWSQASVASG</sequence>
<organism evidence="2 3">
    <name type="scientific">Mangrovihabitans endophyticus</name>
    <dbReference type="NCBI Taxonomy" id="1751298"/>
    <lineage>
        <taxon>Bacteria</taxon>
        <taxon>Bacillati</taxon>
        <taxon>Actinomycetota</taxon>
        <taxon>Actinomycetes</taxon>
        <taxon>Micromonosporales</taxon>
        <taxon>Micromonosporaceae</taxon>
        <taxon>Mangrovihabitans</taxon>
    </lineage>
</organism>
<name>A0A8J3FKA9_9ACTN</name>
<evidence type="ECO:0000313" key="2">
    <source>
        <dbReference type="EMBL" id="GGK72085.1"/>
    </source>
</evidence>
<dbReference type="RefSeq" id="WP_189077123.1">
    <property type="nucleotide sequence ID" value="NZ_BMMX01000001.1"/>
</dbReference>
<keyword evidence="1" id="KW-1133">Transmembrane helix</keyword>
<keyword evidence="1" id="KW-0812">Transmembrane</keyword>
<dbReference type="AlphaFoldDB" id="A0A8J3FKA9"/>
<comment type="caution">
    <text evidence="2">The sequence shown here is derived from an EMBL/GenBank/DDBJ whole genome shotgun (WGS) entry which is preliminary data.</text>
</comment>
<protein>
    <submittedName>
        <fullName evidence="2">Uncharacterized protein</fullName>
    </submittedName>
</protein>
<reference evidence="2" key="1">
    <citation type="journal article" date="2014" name="Int. J. Syst. Evol. Microbiol.">
        <title>Complete genome sequence of Corynebacterium casei LMG S-19264T (=DSM 44701T), isolated from a smear-ripened cheese.</title>
        <authorList>
            <consortium name="US DOE Joint Genome Institute (JGI-PGF)"/>
            <person name="Walter F."/>
            <person name="Albersmeier A."/>
            <person name="Kalinowski J."/>
            <person name="Ruckert C."/>
        </authorList>
    </citation>
    <scope>NUCLEOTIDE SEQUENCE</scope>
    <source>
        <strain evidence="2">CGMCC 4.7299</strain>
    </source>
</reference>
<evidence type="ECO:0000313" key="3">
    <source>
        <dbReference type="Proteomes" id="UP000656042"/>
    </source>
</evidence>
<keyword evidence="3" id="KW-1185">Reference proteome</keyword>
<gene>
    <name evidence="2" type="ORF">GCM10012284_02360</name>
</gene>